<proteinExistence type="predicted"/>
<dbReference type="KEGG" id="prag:EKN56_12995"/>
<organism evidence="1 2">
    <name type="scientific">Limnobaculum zhutongyuii</name>
    <dbReference type="NCBI Taxonomy" id="2498113"/>
    <lineage>
        <taxon>Bacteria</taxon>
        <taxon>Pseudomonadati</taxon>
        <taxon>Pseudomonadota</taxon>
        <taxon>Gammaproteobacteria</taxon>
        <taxon>Enterobacterales</taxon>
        <taxon>Budviciaceae</taxon>
        <taxon>Limnobaculum</taxon>
    </lineage>
</organism>
<dbReference type="AlphaFoldDB" id="A0A411WM19"/>
<accession>A0A411WM19</accession>
<dbReference type="NCBIfam" id="TIGR03757">
    <property type="entry name" value="conj_TIGR03757"/>
    <property type="match status" value="1"/>
</dbReference>
<keyword evidence="2" id="KW-1185">Reference proteome</keyword>
<reference evidence="1 2" key="1">
    <citation type="submission" date="2019-03" db="EMBL/GenBank/DDBJ databases">
        <title>Pragia sp. nov. isolated from the gut tract of Carduelis flavirostris.</title>
        <authorList>
            <person name="Ge Y."/>
        </authorList>
    </citation>
    <scope>NUCLEOTIDE SEQUENCE [LARGE SCALE GENOMIC DNA]</scope>
    <source>
        <strain evidence="1 2">CF-458</strain>
    </source>
</reference>
<dbReference type="EMBL" id="CP034752">
    <property type="protein sequence ID" value="QBH97232.1"/>
    <property type="molecule type" value="Genomic_DNA"/>
</dbReference>
<evidence type="ECO:0000313" key="1">
    <source>
        <dbReference type="EMBL" id="QBH97232.1"/>
    </source>
</evidence>
<dbReference type="Pfam" id="PF07511">
    <property type="entry name" value="DUF1525"/>
    <property type="match status" value="1"/>
</dbReference>
<dbReference type="OrthoDB" id="8448784at2"/>
<dbReference type="InterPro" id="IPR011090">
    <property type="entry name" value="Integr_conj_element_PFL4709"/>
</dbReference>
<dbReference type="Proteomes" id="UP000293154">
    <property type="component" value="Chromosome"/>
</dbReference>
<evidence type="ECO:0000313" key="2">
    <source>
        <dbReference type="Proteomes" id="UP000293154"/>
    </source>
</evidence>
<protein>
    <submittedName>
        <fullName evidence="1">TIGR03757 family integrating conjugative element protein</fullName>
    </submittedName>
</protein>
<sequence>MYKTSPLYCYVVKKPSLAKIGFSAESYRSNCYIYSSLHWGYLMSVSNLSKVLTLTFLMLFTSQGIAETKETIIFTNNNNLLLGTPTNTVIYNLDDPERLISNAFSSLPSDRKTAEKHSQKVMSSKNWQQQDAALRESFKGVIKAWSLGIEKVPAIVMEGRFVVYGTTNVELAREKLKQFQGGH</sequence>
<name>A0A411WM19_9GAMM</name>
<gene>
    <name evidence="1" type="ORF">EKN56_12995</name>
</gene>